<organism evidence="1 2">
    <name type="scientific">Dallia pectoralis</name>
    <name type="common">Alaska blackfish</name>
    <dbReference type="NCBI Taxonomy" id="75939"/>
    <lineage>
        <taxon>Eukaryota</taxon>
        <taxon>Metazoa</taxon>
        <taxon>Chordata</taxon>
        <taxon>Craniata</taxon>
        <taxon>Vertebrata</taxon>
        <taxon>Euteleostomi</taxon>
        <taxon>Actinopterygii</taxon>
        <taxon>Neopterygii</taxon>
        <taxon>Teleostei</taxon>
        <taxon>Protacanthopterygii</taxon>
        <taxon>Esociformes</taxon>
        <taxon>Umbridae</taxon>
        <taxon>Dallia</taxon>
    </lineage>
</organism>
<dbReference type="EMBL" id="CM055743">
    <property type="protein sequence ID" value="KAJ8000328.1"/>
    <property type="molecule type" value="Genomic_DNA"/>
</dbReference>
<dbReference type="Proteomes" id="UP001157502">
    <property type="component" value="Chromosome 16"/>
</dbReference>
<comment type="caution">
    <text evidence="1">The sequence shown here is derived from an EMBL/GenBank/DDBJ whole genome shotgun (WGS) entry which is preliminary data.</text>
</comment>
<keyword evidence="2" id="KW-1185">Reference proteome</keyword>
<proteinExistence type="predicted"/>
<sequence length="67" mass="7411">MIRLSAWKCKSHGTDRCLEGVLFPGGFGGLFEFRRVPINGGRPRDRLAGRVAGYIRRPSRVSGVIPL</sequence>
<evidence type="ECO:0000313" key="2">
    <source>
        <dbReference type="Proteomes" id="UP001157502"/>
    </source>
</evidence>
<protein>
    <submittedName>
        <fullName evidence="1">Uncharacterized protein</fullName>
    </submittedName>
</protein>
<name>A0ACC2G985_DALPE</name>
<evidence type="ECO:0000313" key="1">
    <source>
        <dbReference type="EMBL" id="KAJ8000328.1"/>
    </source>
</evidence>
<gene>
    <name evidence="1" type="ORF">DPEC_G00203690</name>
</gene>
<accession>A0ACC2G985</accession>
<reference evidence="1" key="1">
    <citation type="submission" date="2021-05" db="EMBL/GenBank/DDBJ databases">
        <authorList>
            <person name="Pan Q."/>
            <person name="Jouanno E."/>
            <person name="Zahm M."/>
            <person name="Klopp C."/>
            <person name="Cabau C."/>
            <person name="Louis A."/>
            <person name="Berthelot C."/>
            <person name="Parey E."/>
            <person name="Roest Crollius H."/>
            <person name="Montfort J."/>
            <person name="Robinson-Rechavi M."/>
            <person name="Bouchez O."/>
            <person name="Lampietro C."/>
            <person name="Lopez Roques C."/>
            <person name="Donnadieu C."/>
            <person name="Postlethwait J."/>
            <person name="Bobe J."/>
            <person name="Dillon D."/>
            <person name="Chandos A."/>
            <person name="von Hippel F."/>
            <person name="Guiguen Y."/>
        </authorList>
    </citation>
    <scope>NUCLEOTIDE SEQUENCE</scope>
    <source>
        <strain evidence="1">YG-Jan2019</strain>
    </source>
</reference>